<evidence type="ECO:0000256" key="1">
    <source>
        <dbReference type="SAM" id="MobiDB-lite"/>
    </source>
</evidence>
<dbReference type="KEGG" id="lgi:LOTGIDRAFT_153544"/>
<dbReference type="Proteomes" id="UP000030746">
    <property type="component" value="Unassembled WGS sequence"/>
</dbReference>
<organism evidence="2 3">
    <name type="scientific">Lottia gigantea</name>
    <name type="common">Giant owl limpet</name>
    <dbReference type="NCBI Taxonomy" id="225164"/>
    <lineage>
        <taxon>Eukaryota</taxon>
        <taxon>Metazoa</taxon>
        <taxon>Spiralia</taxon>
        <taxon>Lophotrochozoa</taxon>
        <taxon>Mollusca</taxon>
        <taxon>Gastropoda</taxon>
        <taxon>Patellogastropoda</taxon>
        <taxon>Lottioidea</taxon>
        <taxon>Lottiidae</taxon>
        <taxon>Lottia</taxon>
    </lineage>
</organism>
<evidence type="ECO:0000313" key="3">
    <source>
        <dbReference type="Proteomes" id="UP000030746"/>
    </source>
</evidence>
<proteinExistence type="predicted"/>
<keyword evidence="3" id="KW-1185">Reference proteome</keyword>
<dbReference type="HOGENOM" id="CLU_1306107_0_0_1"/>
<feature type="compositionally biased region" description="Acidic residues" evidence="1">
    <location>
        <begin position="142"/>
        <end position="156"/>
    </location>
</feature>
<dbReference type="CTD" id="20236014"/>
<dbReference type="AlphaFoldDB" id="V4A7U6"/>
<dbReference type="GeneID" id="20236014"/>
<dbReference type="RefSeq" id="XP_009057823.1">
    <property type="nucleotide sequence ID" value="XM_009059575.1"/>
</dbReference>
<sequence length="211" mass="23389">MPCYTTFLEKQPLEPSSPGYERAGFTNDRHINTYCKFNMAEYIDFLKCLNAEDLKCYKNVNYPGLAMTASSIESAIIAYCYRLPEDNEMLITTNCTEAQTTLLQVLEISIPPACLNETSEQNQNGGEAQNGDNQNGGKIQTGDEDQNDQELNDAENENGAVVPDKSKAYENGGDIMGLNSGNSFRDTGRHSWGLFYLQMASAVLLCHILIL</sequence>
<gene>
    <name evidence="2" type="ORF">LOTGIDRAFT_153544</name>
</gene>
<accession>V4A7U6</accession>
<feature type="compositionally biased region" description="Polar residues" evidence="1">
    <location>
        <begin position="116"/>
        <end position="138"/>
    </location>
</feature>
<protein>
    <submittedName>
        <fullName evidence="2">Uncharacterized protein</fullName>
    </submittedName>
</protein>
<name>V4A7U6_LOTGI</name>
<feature type="region of interest" description="Disordered" evidence="1">
    <location>
        <begin position="116"/>
        <end position="168"/>
    </location>
</feature>
<evidence type="ECO:0000313" key="2">
    <source>
        <dbReference type="EMBL" id="ESO91110.1"/>
    </source>
</evidence>
<reference evidence="2 3" key="1">
    <citation type="journal article" date="2013" name="Nature">
        <title>Insights into bilaterian evolution from three spiralian genomes.</title>
        <authorList>
            <person name="Simakov O."/>
            <person name="Marletaz F."/>
            <person name="Cho S.J."/>
            <person name="Edsinger-Gonzales E."/>
            <person name="Havlak P."/>
            <person name="Hellsten U."/>
            <person name="Kuo D.H."/>
            <person name="Larsson T."/>
            <person name="Lv J."/>
            <person name="Arendt D."/>
            <person name="Savage R."/>
            <person name="Osoegawa K."/>
            <person name="de Jong P."/>
            <person name="Grimwood J."/>
            <person name="Chapman J.A."/>
            <person name="Shapiro H."/>
            <person name="Aerts A."/>
            <person name="Otillar R.P."/>
            <person name="Terry A.Y."/>
            <person name="Boore J.L."/>
            <person name="Grigoriev I.V."/>
            <person name="Lindberg D.R."/>
            <person name="Seaver E.C."/>
            <person name="Weisblat D.A."/>
            <person name="Putnam N.H."/>
            <person name="Rokhsar D.S."/>
        </authorList>
    </citation>
    <scope>NUCLEOTIDE SEQUENCE [LARGE SCALE GENOMIC DNA]</scope>
</reference>
<dbReference type="EMBL" id="KB202283">
    <property type="protein sequence ID" value="ESO91110.1"/>
    <property type="molecule type" value="Genomic_DNA"/>
</dbReference>